<evidence type="ECO:0000313" key="1">
    <source>
        <dbReference type="EMBL" id="SDH80016.1"/>
    </source>
</evidence>
<dbReference type="Proteomes" id="UP000198956">
    <property type="component" value="Unassembled WGS sequence"/>
</dbReference>
<dbReference type="OrthoDB" id="1426432at2"/>
<proteinExistence type="predicted"/>
<gene>
    <name evidence="1" type="ORF">SAMN04489735_10632</name>
</gene>
<name>A0A1G8FD14_ANETH</name>
<sequence>MKYGPNTALVEEVINFVKSGNLLVPTNKDGALKNVHIIIDFERAKALAWDEEYGWTDRRENEMSKVMEDYYETEDLKEYKEELDKLLDTFVMYLRRRLKGMYSEIFDDVVADLYNCAFNRAVNGNDYNFFEQLFEVYRKGGWPCGWQDNHPQGKLTAYFPSINSSLTNE</sequence>
<protein>
    <submittedName>
        <fullName evidence="1">Uncharacterized protein</fullName>
    </submittedName>
</protein>
<dbReference type="EMBL" id="FNDE01000063">
    <property type="protein sequence ID" value="SDH80016.1"/>
    <property type="molecule type" value="Genomic_DNA"/>
</dbReference>
<dbReference type="AlphaFoldDB" id="A0A1G8FD14"/>
<accession>A0A1G8FD14</accession>
<organism evidence="1 2">
    <name type="scientific">Aneurinibacillus thermoaerophilus</name>
    <dbReference type="NCBI Taxonomy" id="143495"/>
    <lineage>
        <taxon>Bacteria</taxon>
        <taxon>Bacillati</taxon>
        <taxon>Bacillota</taxon>
        <taxon>Bacilli</taxon>
        <taxon>Bacillales</taxon>
        <taxon>Paenibacillaceae</taxon>
        <taxon>Aneurinibacillus group</taxon>
        <taxon>Aneurinibacillus</taxon>
    </lineage>
</organism>
<evidence type="ECO:0000313" key="2">
    <source>
        <dbReference type="Proteomes" id="UP000198956"/>
    </source>
</evidence>
<dbReference type="RefSeq" id="WP_091261499.1">
    <property type="nucleotide sequence ID" value="NZ_FNDE01000063.1"/>
</dbReference>
<reference evidence="1 2" key="1">
    <citation type="submission" date="2016-10" db="EMBL/GenBank/DDBJ databases">
        <authorList>
            <person name="de Groot N.N."/>
        </authorList>
    </citation>
    <scope>NUCLEOTIDE SEQUENCE [LARGE SCALE GENOMIC DNA]</scope>
    <source>
        <strain evidence="1 2">L 420-91</strain>
    </source>
</reference>